<evidence type="ECO:0000259" key="1">
    <source>
        <dbReference type="Pfam" id="PF07735"/>
    </source>
</evidence>
<accession>A0A1I7U6G1</accession>
<dbReference type="InterPro" id="IPR012885">
    <property type="entry name" value="F-box_Sdz-33"/>
</dbReference>
<dbReference type="InterPro" id="IPR053222">
    <property type="entry name" value="Zygotic_Embryogenesis-Asso"/>
</dbReference>
<proteinExistence type="predicted"/>
<dbReference type="Pfam" id="PF07735">
    <property type="entry name" value="FBA_2"/>
    <property type="match status" value="1"/>
</dbReference>
<evidence type="ECO:0000313" key="2">
    <source>
        <dbReference type="Proteomes" id="UP000095282"/>
    </source>
</evidence>
<name>A0A1I7U6G1_9PELO</name>
<dbReference type="PANTHER" id="PTHR22899:SF0">
    <property type="entry name" value="F-BOX ASSOCIATED DOMAIN-CONTAINING PROTEIN-RELATED"/>
    <property type="match status" value="1"/>
</dbReference>
<dbReference type="AlphaFoldDB" id="A0A1I7U6G1"/>
<organism evidence="2 3">
    <name type="scientific">Caenorhabditis tropicalis</name>
    <dbReference type="NCBI Taxonomy" id="1561998"/>
    <lineage>
        <taxon>Eukaryota</taxon>
        <taxon>Metazoa</taxon>
        <taxon>Ecdysozoa</taxon>
        <taxon>Nematoda</taxon>
        <taxon>Chromadorea</taxon>
        <taxon>Rhabditida</taxon>
        <taxon>Rhabditina</taxon>
        <taxon>Rhabditomorpha</taxon>
        <taxon>Rhabditoidea</taxon>
        <taxon>Rhabditidae</taxon>
        <taxon>Peloderinae</taxon>
        <taxon>Caenorhabditis</taxon>
    </lineage>
</organism>
<dbReference type="Proteomes" id="UP000095282">
    <property type="component" value="Unplaced"/>
</dbReference>
<dbReference type="PANTHER" id="PTHR22899">
    <property type="entry name" value="CYCLIN-RELATED F-BOX FAMILY"/>
    <property type="match status" value="1"/>
</dbReference>
<keyword evidence="2" id="KW-1185">Reference proteome</keyword>
<feature type="domain" description="Sdz-33 F-box" evidence="1">
    <location>
        <begin position="212"/>
        <end position="262"/>
    </location>
</feature>
<reference evidence="3" key="1">
    <citation type="submission" date="2016-11" db="UniProtKB">
        <authorList>
            <consortium name="WormBaseParasite"/>
        </authorList>
    </citation>
    <scope>IDENTIFICATION</scope>
</reference>
<evidence type="ECO:0000313" key="3">
    <source>
        <dbReference type="WBParaSite" id="Csp11.Scaffold629.g15338.t1"/>
    </source>
</evidence>
<sequence length="344" mass="39464">MTSPSYLFRLPQLVYSIIINSMTMTEQILISLCSSKTYSTVKSVRRKTVKIALNIRNNQFVTVVVDGSNEYLRFGQMLKPDDWPMNKKIIINGNPILFEYGLEACMLGTVWDDIETGTKEIIRYFDELLGAKVQIVEISDESGGPIMNWLQRRQGELILVEIFSREDTVFDVDALQNIIKDCEAKYISLKVKTGGKPFQIQNSHGKCEFFSCELESDFRVDNIMQIDAPEIFINNRWYKGAEIDRFVRNWMNGGNPHLKAIHFTSVAYDNQHISYQAQGQTCAIWAQGIGALWKPEKRHFRSVIAPRKSFSFNGGYEIERNDGTKALFDCSEDYFSFALETSLD</sequence>
<protein>
    <submittedName>
        <fullName evidence="3">FBA_2 domain-containing protein</fullName>
    </submittedName>
</protein>
<dbReference type="WBParaSite" id="Csp11.Scaffold629.g15338.t1">
    <property type="protein sequence ID" value="Csp11.Scaffold629.g15338.t1"/>
    <property type="gene ID" value="Csp11.Scaffold629.g15338"/>
</dbReference>